<proteinExistence type="predicted"/>
<feature type="region of interest" description="Disordered" evidence="1">
    <location>
        <begin position="32"/>
        <end position="57"/>
    </location>
</feature>
<evidence type="ECO:0000256" key="2">
    <source>
        <dbReference type="SAM" id="Phobius"/>
    </source>
</evidence>
<protein>
    <submittedName>
        <fullName evidence="3">Uncharacterized protein</fullName>
    </submittedName>
</protein>
<feature type="transmembrane region" description="Helical" evidence="2">
    <location>
        <begin position="62"/>
        <end position="86"/>
    </location>
</feature>
<feature type="compositionally biased region" description="Polar residues" evidence="1">
    <location>
        <begin position="145"/>
        <end position="166"/>
    </location>
</feature>
<keyword evidence="4" id="KW-1185">Reference proteome</keyword>
<feature type="compositionally biased region" description="Low complexity" evidence="1">
    <location>
        <begin position="119"/>
        <end position="144"/>
    </location>
</feature>
<evidence type="ECO:0000313" key="3">
    <source>
        <dbReference type="EMBL" id="KAJ7314996.1"/>
    </source>
</evidence>
<feature type="region of interest" description="Disordered" evidence="1">
    <location>
        <begin position="114"/>
        <end position="166"/>
    </location>
</feature>
<feature type="compositionally biased region" description="Low complexity" evidence="1">
    <location>
        <begin position="32"/>
        <end position="55"/>
    </location>
</feature>
<dbReference type="AlphaFoldDB" id="A0AAD6ZC81"/>
<dbReference type="EMBL" id="JARIHO010000064">
    <property type="protein sequence ID" value="KAJ7314996.1"/>
    <property type="molecule type" value="Genomic_DNA"/>
</dbReference>
<evidence type="ECO:0000256" key="1">
    <source>
        <dbReference type="SAM" id="MobiDB-lite"/>
    </source>
</evidence>
<organism evidence="3 4">
    <name type="scientific">Mycena albidolilacea</name>
    <dbReference type="NCBI Taxonomy" id="1033008"/>
    <lineage>
        <taxon>Eukaryota</taxon>
        <taxon>Fungi</taxon>
        <taxon>Dikarya</taxon>
        <taxon>Basidiomycota</taxon>
        <taxon>Agaricomycotina</taxon>
        <taxon>Agaricomycetes</taxon>
        <taxon>Agaricomycetidae</taxon>
        <taxon>Agaricales</taxon>
        <taxon>Marasmiineae</taxon>
        <taxon>Mycenaceae</taxon>
        <taxon>Mycena</taxon>
    </lineage>
</organism>
<keyword evidence="2" id="KW-1133">Transmembrane helix</keyword>
<comment type="caution">
    <text evidence="3">The sequence shown here is derived from an EMBL/GenBank/DDBJ whole genome shotgun (WGS) entry which is preliminary data.</text>
</comment>
<accession>A0AAD6ZC81</accession>
<keyword evidence="2" id="KW-0812">Transmembrane</keyword>
<dbReference type="Proteomes" id="UP001218218">
    <property type="component" value="Unassembled WGS sequence"/>
</dbReference>
<keyword evidence="2" id="KW-0472">Membrane</keyword>
<name>A0AAD6ZC81_9AGAR</name>
<gene>
    <name evidence="3" type="ORF">DFH08DRAFT_820964</name>
</gene>
<sequence>MNTAPGGAATSVVMGGLRAPLFTFTATLPTKSTSTAGSASQTQTQQPPQTSPPASHKATVPVGVIVGAVIGGVVLVGGALGTLLFCRRRRHNSYQGEKIQLDSEPARVRAPFIITQRDSVPSSSSYSGPKPLLSSSAPLSADASTDNMTNTNTPSSETPRQRPKQMQVTVQQLQRNLSITSRRDQSDGADSQIAAQQGQIDMLVEEVGRLRAMVARDEGLPA</sequence>
<reference evidence="3" key="1">
    <citation type="submission" date="2023-03" db="EMBL/GenBank/DDBJ databases">
        <title>Massive genome expansion in bonnet fungi (Mycena s.s.) driven by repeated elements and novel gene families across ecological guilds.</title>
        <authorList>
            <consortium name="Lawrence Berkeley National Laboratory"/>
            <person name="Harder C.B."/>
            <person name="Miyauchi S."/>
            <person name="Viragh M."/>
            <person name="Kuo A."/>
            <person name="Thoen E."/>
            <person name="Andreopoulos B."/>
            <person name="Lu D."/>
            <person name="Skrede I."/>
            <person name="Drula E."/>
            <person name="Henrissat B."/>
            <person name="Morin E."/>
            <person name="Kohler A."/>
            <person name="Barry K."/>
            <person name="LaButti K."/>
            <person name="Morin E."/>
            <person name="Salamov A."/>
            <person name="Lipzen A."/>
            <person name="Mereny Z."/>
            <person name="Hegedus B."/>
            <person name="Baldrian P."/>
            <person name="Stursova M."/>
            <person name="Weitz H."/>
            <person name="Taylor A."/>
            <person name="Grigoriev I.V."/>
            <person name="Nagy L.G."/>
            <person name="Martin F."/>
            <person name="Kauserud H."/>
        </authorList>
    </citation>
    <scope>NUCLEOTIDE SEQUENCE</scope>
    <source>
        <strain evidence="3">CBHHK002</strain>
    </source>
</reference>
<evidence type="ECO:0000313" key="4">
    <source>
        <dbReference type="Proteomes" id="UP001218218"/>
    </source>
</evidence>